<dbReference type="InterPro" id="IPR021109">
    <property type="entry name" value="Peptidase_aspartic_dom_sf"/>
</dbReference>
<dbReference type="Proteomes" id="UP000248840">
    <property type="component" value="Unassembled WGS sequence"/>
</dbReference>
<evidence type="ECO:0000313" key="5">
    <source>
        <dbReference type="Proteomes" id="UP000248840"/>
    </source>
</evidence>
<dbReference type="SMART" id="SM00228">
    <property type="entry name" value="PDZ"/>
    <property type="match status" value="1"/>
</dbReference>
<dbReference type="InterPro" id="IPR001995">
    <property type="entry name" value="Peptidase_A2_cat"/>
</dbReference>
<keyword evidence="5" id="KW-1185">Reference proteome</keyword>
<keyword evidence="2" id="KW-0732">Signal</keyword>
<dbReference type="InterPro" id="IPR036034">
    <property type="entry name" value="PDZ_sf"/>
</dbReference>
<feature type="chain" id="PRO_5016241758" evidence="2">
    <location>
        <begin position="20"/>
        <end position="441"/>
    </location>
</feature>
<feature type="signal peptide" evidence="2">
    <location>
        <begin position="1"/>
        <end position="19"/>
    </location>
</feature>
<dbReference type="Gene3D" id="2.30.42.10">
    <property type="match status" value="1"/>
</dbReference>
<keyword evidence="1" id="KW-0378">Hydrolase</keyword>
<evidence type="ECO:0000256" key="1">
    <source>
        <dbReference type="ARBA" id="ARBA00022801"/>
    </source>
</evidence>
<dbReference type="GO" id="GO:0006508">
    <property type="term" value="P:proteolysis"/>
    <property type="evidence" value="ECO:0007669"/>
    <property type="project" value="UniProtKB-KW"/>
</dbReference>
<reference evidence="4 5" key="1">
    <citation type="submission" date="2018-06" db="EMBL/GenBank/DDBJ databases">
        <title>Genomic Encyclopedia of Archaeal and Bacterial Type Strains, Phase II (KMG-II): from individual species to whole genera.</title>
        <authorList>
            <person name="Goeker M."/>
        </authorList>
    </citation>
    <scope>NUCLEOTIDE SEQUENCE [LARGE SCALE GENOMIC DNA]</scope>
    <source>
        <strain evidence="4 5">DSM 25663</strain>
    </source>
</reference>
<dbReference type="GO" id="GO:0004190">
    <property type="term" value="F:aspartic-type endopeptidase activity"/>
    <property type="evidence" value="ECO:0007669"/>
    <property type="project" value="InterPro"/>
</dbReference>
<keyword evidence="4" id="KW-0645">Protease</keyword>
<dbReference type="SUPFAM" id="SSF50630">
    <property type="entry name" value="Acid proteases"/>
    <property type="match status" value="1"/>
</dbReference>
<evidence type="ECO:0000256" key="2">
    <source>
        <dbReference type="SAM" id="SignalP"/>
    </source>
</evidence>
<feature type="domain" description="Peptidase A2" evidence="3">
    <location>
        <begin position="54"/>
        <end position="90"/>
    </location>
</feature>
<dbReference type="Pfam" id="PF13650">
    <property type="entry name" value="Asp_protease_2"/>
    <property type="match status" value="1"/>
</dbReference>
<organism evidence="4 5">
    <name type="scientific">Flavobacterium aciduliphilum</name>
    <dbReference type="NCBI Taxonomy" id="1101402"/>
    <lineage>
        <taxon>Bacteria</taxon>
        <taxon>Pseudomonadati</taxon>
        <taxon>Bacteroidota</taxon>
        <taxon>Flavobacteriia</taxon>
        <taxon>Flavobacteriales</taxon>
        <taxon>Flavobacteriaceae</taxon>
        <taxon>Flavobacterium</taxon>
    </lineage>
</organism>
<dbReference type="AlphaFoldDB" id="A0A328YDG7"/>
<dbReference type="Gene3D" id="2.40.70.10">
    <property type="entry name" value="Acid Proteases"/>
    <property type="match status" value="1"/>
</dbReference>
<gene>
    <name evidence="4" type="ORF">CLV55_11264</name>
</gene>
<dbReference type="EMBL" id="QLSZ01000012">
    <property type="protein sequence ID" value="RAR70152.1"/>
    <property type="molecule type" value="Genomic_DNA"/>
</dbReference>
<sequence>MPLKKFVLLTLLLSQIVTSQNGFQFDTRKKSMSFRFEWVGNLIIIPVQMNGVSLHFLLDTGVSETILFSLDDEDNVSFNTLEKVSLRGFGTKEPFDAYQSKHNTLRIKNYVDTDHLIYLVLDQNISLSERIGVPVNGILGYSFFKNALVKINFSSKKITLYKDPKLIENMESRFEKIPMEIINNKPYISSPSFFENDTSVTGKFLVDTGNSDALWLFKNQNDSITLPSKKIYDYLGRGISGDVFGMRGTIPKFILGKTTLFNPLVSFPDSETMGSYFVLDRIGSIGTEILRRFTLYFSYETQALYVKKNSSFNDRYTYNCAGIEIQHQGLQWIKEGFEANPAVQKLLFDAEGNRIEKNLTYQFSLKPLYFISRVREHSKAQSIGLEANDQLVSINNRPAYSYTLQEINHLLQAGEGKKVTLEVNRKGKTLYFDLLLEDDLK</sequence>
<dbReference type="Pfam" id="PF17820">
    <property type="entry name" value="PDZ_6"/>
    <property type="match status" value="1"/>
</dbReference>
<accession>A0A328YDG7</accession>
<dbReference type="SUPFAM" id="SSF50156">
    <property type="entry name" value="PDZ domain-like"/>
    <property type="match status" value="1"/>
</dbReference>
<dbReference type="InterPro" id="IPR041489">
    <property type="entry name" value="PDZ_6"/>
</dbReference>
<name>A0A328YDG7_9FLAO</name>
<evidence type="ECO:0000313" key="4">
    <source>
        <dbReference type="EMBL" id="RAR70152.1"/>
    </source>
</evidence>
<dbReference type="PROSITE" id="PS50175">
    <property type="entry name" value="ASP_PROT_RETROV"/>
    <property type="match status" value="1"/>
</dbReference>
<proteinExistence type="predicted"/>
<protein>
    <submittedName>
        <fullName evidence="4">Aspartyl protease</fullName>
    </submittedName>
</protein>
<evidence type="ECO:0000259" key="3">
    <source>
        <dbReference type="PROSITE" id="PS50175"/>
    </source>
</evidence>
<dbReference type="InterPro" id="IPR001478">
    <property type="entry name" value="PDZ"/>
</dbReference>
<comment type="caution">
    <text evidence="4">The sequence shown here is derived from an EMBL/GenBank/DDBJ whole genome shotgun (WGS) entry which is preliminary data.</text>
</comment>